<protein>
    <submittedName>
        <fullName evidence="2">DUF2344 domain-containing protein</fullName>
    </submittedName>
</protein>
<gene>
    <name evidence="2" type="ORF">HLV38_03385</name>
</gene>
<dbReference type="KEGG" id="bwa:HLV38_03385"/>
<organism evidence="2 3">
    <name type="scientific">Berryella wangjianweii</name>
    <dbReference type="NCBI Taxonomy" id="2734634"/>
    <lineage>
        <taxon>Bacteria</taxon>
        <taxon>Bacillati</taxon>
        <taxon>Actinomycetota</taxon>
        <taxon>Coriobacteriia</taxon>
        <taxon>Eggerthellales</taxon>
        <taxon>Eggerthellaceae</taxon>
        <taxon>Berryella</taxon>
    </lineage>
</organism>
<dbReference type="EMBL" id="CP053716">
    <property type="protein sequence ID" value="QKF07269.1"/>
    <property type="molecule type" value="Genomic_DNA"/>
</dbReference>
<keyword evidence="3" id="KW-1185">Reference proteome</keyword>
<feature type="domain" description="DUF2344" evidence="1">
    <location>
        <begin position="9"/>
        <end position="152"/>
    </location>
</feature>
<dbReference type="NCBIfam" id="TIGR03936">
    <property type="entry name" value="sam_1_link_chp"/>
    <property type="match status" value="1"/>
</dbReference>
<accession>A0A6M8J788</accession>
<dbReference type="RefSeq" id="WP_172300839.1">
    <property type="nucleotide sequence ID" value="NZ_CP053716.1"/>
</dbReference>
<evidence type="ECO:0000313" key="2">
    <source>
        <dbReference type="EMBL" id="QKF07269.1"/>
    </source>
</evidence>
<name>A0A6M8J788_9ACTN</name>
<reference evidence="3" key="1">
    <citation type="submission" date="2020-05" db="EMBL/GenBank/DDBJ databases">
        <title>Novel species in genus Nocardioides.</title>
        <authorList>
            <person name="Zhang G."/>
        </authorList>
    </citation>
    <scope>NUCLEOTIDE SEQUENCE [LARGE SCALE GENOMIC DNA]</scope>
    <source>
        <strain evidence="3">zg-1050</strain>
    </source>
</reference>
<proteinExistence type="predicted"/>
<evidence type="ECO:0000259" key="1">
    <source>
        <dbReference type="Pfam" id="PF10105"/>
    </source>
</evidence>
<dbReference type="InterPro" id="IPR018768">
    <property type="entry name" value="DUF2344"/>
</dbReference>
<evidence type="ECO:0000313" key="3">
    <source>
        <dbReference type="Proteomes" id="UP000503297"/>
    </source>
</evidence>
<dbReference type="Pfam" id="PF10105">
    <property type="entry name" value="DUF2344"/>
    <property type="match status" value="1"/>
</dbReference>
<sequence length="222" mass="24049">MNAPQRFVLRAHYVEQGRLAMLSHLEVARTLERTIRRAGLPFAVSQGFSPHMKIAFGAALPVGVGSTCETFDVQLTRYVPADEALCALQRASVPDLMVTSCAYLDPGAKAASVAFPLSTYEVRLSHAVPRLTAPAQVKVVRKRKERVLEVADFLVGDVRPVDRRGDGGHEVWRFTLRAREQGSLRPDVLLAAMLDQACADGEGAAGELQVVSTTRVAQAAAE</sequence>
<dbReference type="AlphaFoldDB" id="A0A6M8J788"/>
<dbReference type="Proteomes" id="UP000503297">
    <property type="component" value="Chromosome"/>
</dbReference>